<organism evidence="1 3">
    <name type="scientific">Blautia liquoris</name>
    <dbReference type="NCBI Taxonomy" id="2779518"/>
    <lineage>
        <taxon>Bacteria</taxon>
        <taxon>Bacillati</taxon>
        <taxon>Bacillota</taxon>
        <taxon>Clostridia</taxon>
        <taxon>Lachnospirales</taxon>
        <taxon>Lachnospiraceae</taxon>
        <taxon>Blautia</taxon>
    </lineage>
</organism>
<name>A0A7M2RG14_9FIRM</name>
<dbReference type="Proteomes" id="UP000593601">
    <property type="component" value="Chromosome"/>
</dbReference>
<proteinExistence type="predicted"/>
<reference evidence="1 3" key="1">
    <citation type="submission" date="2020-10" db="EMBL/GenBank/DDBJ databases">
        <title>Blautia liquoris sp.nov., isolated from the mud in a fermentation cellar used for the production of Chinese strong-flavoured liquor.</title>
        <authorList>
            <person name="Lu L."/>
        </authorList>
    </citation>
    <scope>NUCLEOTIDE SEQUENCE [LARGE SCALE GENOMIC DNA]</scope>
    <source>
        <strain evidence="1 3">LZLJ-3</strain>
    </source>
</reference>
<evidence type="ECO:0000313" key="2">
    <source>
        <dbReference type="EMBL" id="QOV19045.1"/>
    </source>
</evidence>
<accession>A0A7M2RG14</accession>
<sequence length="83" mass="10084">MIIETSFERPDGYRENLEYKIAVYVRDNKEIPLHINRFSDEEVENMVVRMRDSFVITNSYQVGKGEIPYLDMERFKKEFGYYM</sequence>
<dbReference type="KEGG" id="bliq:INP51_13955"/>
<evidence type="ECO:0000313" key="1">
    <source>
        <dbReference type="EMBL" id="QOV18924.1"/>
    </source>
</evidence>
<dbReference type="EMBL" id="CP063304">
    <property type="protein sequence ID" value="QOV19045.1"/>
    <property type="molecule type" value="Genomic_DNA"/>
</dbReference>
<dbReference type="EMBL" id="CP063304">
    <property type="protein sequence ID" value="QOV18924.1"/>
    <property type="molecule type" value="Genomic_DNA"/>
</dbReference>
<dbReference type="KEGG" id="bliq:INP51_13160"/>
<dbReference type="RefSeq" id="WP_193735284.1">
    <property type="nucleotide sequence ID" value="NZ_CP063304.1"/>
</dbReference>
<dbReference type="AlphaFoldDB" id="A0A7M2RG14"/>
<protein>
    <submittedName>
        <fullName evidence="1">Uncharacterized protein</fullName>
    </submittedName>
</protein>
<evidence type="ECO:0000313" key="3">
    <source>
        <dbReference type="Proteomes" id="UP000593601"/>
    </source>
</evidence>
<gene>
    <name evidence="1" type="ORF">INP51_13160</name>
    <name evidence="2" type="ORF">INP51_13955</name>
</gene>
<keyword evidence="3" id="KW-1185">Reference proteome</keyword>